<evidence type="ECO:0000313" key="6">
    <source>
        <dbReference type="Proteomes" id="UP000681720"/>
    </source>
</evidence>
<evidence type="ECO:0000256" key="2">
    <source>
        <dbReference type="ARBA" id="ARBA00022553"/>
    </source>
</evidence>
<dbReference type="InterPro" id="IPR011042">
    <property type="entry name" value="6-blade_b-propeller_TolB-like"/>
</dbReference>
<feature type="domain" description="Strictosidine synthase conserved region" evidence="4">
    <location>
        <begin position="1"/>
        <end position="50"/>
    </location>
</feature>
<sequence>LIRFDLVTGKVRILDDQLSFPNGVQLSVDKLSVLVCETTLARVVRHWIGGENKTIGRTEVFIDNLPGL</sequence>
<dbReference type="AlphaFoldDB" id="A0A8S3CP94"/>
<evidence type="ECO:0000259" key="4">
    <source>
        <dbReference type="Pfam" id="PF03088"/>
    </source>
</evidence>
<feature type="non-terminal residue" evidence="5">
    <location>
        <position position="1"/>
    </location>
</feature>
<feature type="non-terminal residue" evidence="5">
    <location>
        <position position="68"/>
    </location>
</feature>
<dbReference type="PANTHER" id="PTHR10426">
    <property type="entry name" value="STRICTOSIDINE SYNTHASE-RELATED"/>
    <property type="match status" value="1"/>
</dbReference>
<evidence type="ECO:0000256" key="1">
    <source>
        <dbReference type="ARBA" id="ARBA00009191"/>
    </source>
</evidence>
<dbReference type="EMBL" id="CAJOBJ010184549">
    <property type="protein sequence ID" value="CAF4930787.1"/>
    <property type="molecule type" value="Genomic_DNA"/>
</dbReference>
<dbReference type="InterPro" id="IPR018119">
    <property type="entry name" value="Strictosidine_synth_cons-reg"/>
</dbReference>
<organism evidence="5 6">
    <name type="scientific">Rotaria magnacalcarata</name>
    <dbReference type="NCBI Taxonomy" id="392030"/>
    <lineage>
        <taxon>Eukaryota</taxon>
        <taxon>Metazoa</taxon>
        <taxon>Spiralia</taxon>
        <taxon>Gnathifera</taxon>
        <taxon>Rotifera</taxon>
        <taxon>Eurotatoria</taxon>
        <taxon>Bdelloidea</taxon>
        <taxon>Philodinida</taxon>
        <taxon>Philodinidae</taxon>
        <taxon>Rotaria</taxon>
    </lineage>
</organism>
<accession>A0A8S3CP94</accession>
<gene>
    <name evidence="5" type="ORF">GIL414_LOCUS53297</name>
</gene>
<keyword evidence="3" id="KW-0325">Glycoprotein</keyword>
<dbReference type="GO" id="GO:0012505">
    <property type="term" value="C:endomembrane system"/>
    <property type="evidence" value="ECO:0007669"/>
    <property type="project" value="TreeGrafter"/>
</dbReference>
<comment type="caution">
    <text evidence="5">The sequence shown here is derived from an EMBL/GenBank/DDBJ whole genome shotgun (WGS) entry which is preliminary data.</text>
</comment>
<dbReference type="Pfam" id="PF03088">
    <property type="entry name" value="Str_synth"/>
    <property type="match status" value="1"/>
</dbReference>
<proteinExistence type="inferred from homology"/>
<evidence type="ECO:0000313" key="5">
    <source>
        <dbReference type="EMBL" id="CAF4930787.1"/>
    </source>
</evidence>
<dbReference type="Proteomes" id="UP000681720">
    <property type="component" value="Unassembled WGS sequence"/>
</dbReference>
<protein>
    <recommendedName>
        <fullName evidence="4">Strictosidine synthase conserved region domain-containing protein</fullName>
    </recommendedName>
</protein>
<evidence type="ECO:0000256" key="3">
    <source>
        <dbReference type="ARBA" id="ARBA00023180"/>
    </source>
</evidence>
<reference evidence="5" key="1">
    <citation type="submission" date="2021-02" db="EMBL/GenBank/DDBJ databases">
        <authorList>
            <person name="Nowell W R."/>
        </authorList>
    </citation>
    <scope>NUCLEOTIDE SEQUENCE</scope>
</reference>
<comment type="similarity">
    <text evidence="1">Belongs to the strictosidine synthase family.</text>
</comment>
<keyword evidence="2" id="KW-0597">Phosphoprotein</keyword>
<dbReference type="Gene3D" id="2.120.10.30">
    <property type="entry name" value="TolB, C-terminal domain"/>
    <property type="match status" value="1"/>
</dbReference>
<dbReference type="PANTHER" id="PTHR10426:SF88">
    <property type="entry name" value="ADIPOCYTE PLASMA MEMBRANE-ASSOCIATED PROTEIN HEMOMUCIN-RELATED"/>
    <property type="match status" value="1"/>
</dbReference>
<name>A0A8S3CP94_9BILA</name>
<dbReference type="GO" id="GO:0016787">
    <property type="term" value="F:hydrolase activity"/>
    <property type="evidence" value="ECO:0007669"/>
    <property type="project" value="TreeGrafter"/>
</dbReference>
<dbReference type="SUPFAM" id="SSF63829">
    <property type="entry name" value="Calcium-dependent phosphotriesterase"/>
    <property type="match status" value="1"/>
</dbReference>